<reference evidence="1 2" key="1">
    <citation type="journal article" date="2020" name="ISME J.">
        <title>Enrichment and physiological characterization of a novel comammox Nitrospira indicates ammonium inhibition of complete nitrification.</title>
        <authorList>
            <person name="Sakoula D."/>
            <person name="Koch H."/>
            <person name="Frank J."/>
            <person name="Jetten M.S.M."/>
            <person name="van Kessel M.A.H.J."/>
            <person name="Lucker S."/>
        </authorList>
    </citation>
    <scope>NUCLEOTIDE SEQUENCE [LARGE SCALE GENOMIC DNA]</scope>
    <source>
        <strain evidence="1">Comreactor17</strain>
    </source>
</reference>
<name>A0A7S8FG04_9BACT</name>
<dbReference type="KEGG" id="nkf:Nkreftii_002885"/>
<dbReference type="Proteomes" id="UP000593737">
    <property type="component" value="Chromosome"/>
</dbReference>
<gene>
    <name evidence="1" type="ORF">Nkreftii_002885</name>
</gene>
<evidence type="ECO:0000313" key="1">
    <source>
        <dbReference type="EMBL" id="QPD05111.1"/>
    </source>
</evidence>
<dbReference type="AlphaFoldDB" id="A0A7S8FG04"/>
<dbReference type="EMBL" id="CP047423">
    <property type="protein sequence ID" value="QPD05111.1"/>
    <property type="molecule type" value="Genomic_DNA"/>
</dbReference>
<protein>
    <submittedName>
        <fullName evidence="1">Uncharacterized protein</fullName>
    </submittedName>
</protein>
<accession>A0A7S8FG04</accession>
<sequence>MKTTSRTYVLTLNSPSRKGLRLWMGDSIHALRHCSVKQLGLALREMQQNVDSLQAPVSSSGGSYSLNRGR</sequence>
<proteinExistence type="predicted"/>
<organism evidence="1 2">
    <name type="scientific">Candidatus Nitrospira kreftii</name>
    <dbReference type="NCBI Taxonomy" id="2652173"/>
    <lineage>
        <taxon>Bacteria</taxon>
        <taxon>Pseudomonadati</taxon>
        <taxon>Nitrospirota</taxon>
        <taxon>Nitrospiria</taxon>
        <taxon>Nitrospirales</taxon>
        <taxon>Nitrospiraceae</taxon>
        <taxon>Nitrospira</taxon>
    </lineage>
</organism>
<evidence type="ECO:0000313" key="2">
    <source>
        <dbReference type="Proteomes" id="UP000593737"/>
    </source>
</evidence>